<dbReference type="AlphaFoldDB" id="A0A915ENC7"/>
<feature type="compositionally biased region" description="Basic and acidic residues" evidence="1">
    <location>
        <begin position="163"/>
        <end position="176"/>
    </location>
</feature>
<feature type="compositionally biased region" description="Basic and acidic residues" evidence="1">
    <location>
        <begin position="511"/>
        <end position="538"/>
    </location>
</feature>
<name>A0A915ENC7_9BILA</name>
<feature type="compositionally biased region" description="Basic and acidic residues" evidence="1">
    <location>
        <begin position="702"/>
        <end position="717"/>
    </location>
</feature>
<sequence length="970" mass="108919">MVKEGDEVLQEVQLGRHEISEKPEKDVTVEFTIEERSLEKNSDMECEPIVQPEHLLPVDSSQDQPDAFALEQKSLESWSTAELGNQDFDETEEADGAVPWQISAVTEPEVPEAVTRLLELPRQADKAEESQESSDPSSSSRIKRMAKELDEKVLSEGSQPEQSFKHPVESESTAKTRKLAEKFQQAALEHQIQPGPEEAKSTEESSKIKKMAGRFEEIADSQVYEVMSRDKAVDQYELKSPIYQELSQQQNVPLFKEAISELPAESLMTEQTGSKGLEKPGATDISTTTVHERTPAGQDPTWQTQILESEQGIPITKIPEHLTDQTSLKDPAEDIFRATISTPDLKLDSDQSTTIIEQVEITQQVEELPHQEIPHTSTQLHRKLENETLEICKPEIHLKGGQAKLVESFGEQEVEKSSPPHSTSNLVLQQDIPDDHKLDLELQAMESHEKVEELCQSEDLPQQPLLVSSSASAGIQEGRVKKMVEKQQEPHAQEPFGSTKRGTENPGKIKQMTEKLEKQPTGEVKPIDSTKNREGEKIRKMAGRFEEISAGQACEMLATDKELRNLPLDISEDPQIEVSQPRLTTLEMTPVLQEEGVESHHGMPLSEVPEGLAERLEVEAGNTYHSHDAEEDPKKPTSSSRDQDKLFQLHSEKPDMQLIGIYDEEEISQEYAQEQVDPLEQNMQNKVKERAQQLVELSTPELKQKSPDEPKEESGKIKKMAGRFEEIADSQVYEVLSRVKEVKQLPLEISTSELELDSELARSEDKHPPEKLALKSGETPNNQQSSHPATIIYDQQAKRENQAGVALVADGPDNQALHSQQAPEMPEPMLLARMPHEDLAVQLEEKYKTQGPRMTITSAYVEIEKSPQQFESSGKDLPDQPQQDSSVSESCQEKSKINQLVQQATTGSDANKPVDPPKQEIKSPSRIAEIWRNSKKLSQSISKRPKKQHTEAVRWLGGQRKLMMISNLQP</sequence>
<feature type="region of interest" description="Disordered" evidence="1">
    <location>
        <begin position="271"/>
        <end position="302"/>
    </location>
</feature>
<dbReference type="Proteomes" id="UP000887574">
    <property type="component" value="Unplaced"/>
</dbReference>
<feature type="region of interest" description="Disordered" evidence="1">
    <location>
        <begin position="858"/>
        <end position="951"/>
    </location>
</feature>
<feature type="compositionally biased region" description="Polar residues" evidence="1">
    <location>
        <begin position="880"/>
        <end position="890"/>
    </location>
</feature>
<feature type="compositionally biased region" description="Polar residues" evidence="1">
    <location>
        <begin position="897"/>
        <end position="909"/>
    </location>
</feature>
<dbReference type="WBParaSite" id="jg8657">
    <property type="protein sequence ID" value="jg8657"/>
    <property type="gene ID" value="jg8657"/>
</dbReference>
<evidence type="ECO:0000256" key="1">
    <source>
        <dbReference type="SAM" id="MobiDB-lite"/>
    </source>
</evidence>
<keyword evidence="2" id="KW-1185">Reference proteome</keyword>
<organism evidence="2 3">
    <name type="scientific">Ditylenchus dipsaci</name>
    <dbReference type="NCBI Taxonomy" id="166011"/>
    <lineage>
        <taxon>Eukaryota</taxon>
        <taxon>Metazoa</taxon>
        <taxon>Ecdysozoa</taxon>
        <taxon>Nematoda</taxon>
        <taxon>Chromadorea</taxon>
        <taxon>Rhabditida</taxon>
        <taxon>Tylenchina</taxon>
        <taxon>Tylenchomorpha</taxon>
        <taxon>Sphaerularioidea</taxon>
        <taxon>Anguinidae</taxon>
        <taxon>Anguininae</taxon>
        <taxon>Ditylenchus</taxon>
    </lineage>
</organism>
<feature type="region of interest" description="Disordered" evidence="1">
    <location>
        <begin position="594"/>
        <end position="717"/>
    </location>
</feature>
<accession>A0A915ENC7</accession>
<proteinExistence type="predicted"/>
<evidence type="ECO:0000313" key="3">
    <source>
        <dbReference type="WBParaSite" id="jg8657"/>
    </source>
</evidence>
<feature type="compositionally biased region" description="Basic and acidic residues" evidence="1">
    <location>
        <begin position="145"/>
        <end position="154"/>
    </location>
</feature>
<feature type="region of interest" description="Disordered" evidence="1">
    <location>
        <begin position="756"/>
        <end position="789"/>
    </location>
</feature>
<feature type="compositionally biased region" description="Basic and acidic residues" evidence="1">
    <location>
        <begin position="197"/>
        <end position="208"/>
    </location>
</feature>
<feature type="compositionally biased region" description="Polar residues" evidence="1">
    <location>
        <begin position="778"/>
        <end position="788"/>
    </location>
</feature>
<feature type="region of interest" description="Disordered" evidence="1">
    <location>
        <begin position="51"/>
        <end position="176"/>
    </location>
</feature>
<protein>
    <submittedName>
        <fullName evidence="3">Uncharacterized protein</fullName>
    </submittedName>
</protein>
<feature type="compositionally biased region" description="Basic and acidic residues" evidence="1">
    <location>
        <begin position="759"/>
        <end position="773"/>
    </location>
</feature>
<feature type="compositionally biased region" description="Basic and acidic residues" evidence="1">
    <location>
        <begin position="625"/>
        <end position="655"/>
    </location>
</feature>
<feature type="region of interest" description="Disordered" evidence="1">
    <location>
        <begin position="189"/>
        <end position="208"/>
    </location>
</feature>
<feature type="region of interest" description="Disordered" evidence="1">
    <location>
        <begin position="479"/>
        <end position="538"/>
    </location>
</feature>
<reference evidence="3" key="1">
    <citation type="submission" date="2022-11" db="UniProtKB">
        <authorList>
            <consortium name="WormBaseParasite"/>
        </authorList>
    </citation>
    <scope>IDENTIFICATION</scope>
</reference>
<feature type="compositionally biased region" description="Basic and acidic residues" evidence="1">
    <location>
        <begin position="479"/>
        <end position="492"/>
    </location>
</feature>
<evidence type="ECO:0000313" key="2">
    <source>
        <dbReference type="Proteomes" id="UP000887574"/>
    </source>
</evidence>